<dbReference type="PaxDb" id="67767-A0A0J7L4S1"/>
<dbReference type="EMBL" id="LBMM01000634">
    <property type="protein sequence ID" value="KMQ97937.1"/>
    <property type="molecule type" value="Genomic_DNA"/>
</dbReference>
<keyword evidence="3" id="KW-1185">Reference proteome</keyword>
<evidence type="ECO:0000256" key="1">
    <source>
        <dbReference type="SAM" id="Phobius"/>
    </source>
</evidence>
<comment type="caution">
    <text evidence="2">The sequence shown here is derived from an EMBL/GenBank/DDBJ whole genome shotgun (WGS) entry which is preliminary data.</text>
</comment>
<dbReference type="Proteomes" id="UP000036403">
    <property type="component" value="Unassembled WGS sequence"/>
</dbReference>
<keyword evidence="2" id="KW-0675">Receptor</keyword>
<dbReference type="OrthoDB" id="8185860at2759"/>
<dbReference type="AlphaFoldDB" id="A0A0J7L4S1"/>
<accession>A0A0J7L4S1</accession>
<gene>
    <name evidence="2" type="ORF">RF55_1716</name>
</gene>
<reference evidence="2 3" key="1">
    <citation type="submission" date="2015-04" db="EMBL/GenBank/DDBJ databases">
        <title>Lasius niger genome sequencing.</title>
        <authorList>
            <person name="Konorov E.A."/>
            <person name="Nikitin M.A."/>
            <person name="Kirill M.V."/>
            <person name="Chang P."/>
        </authorList>
    </citation>
    <scope>NUCLEOTIDE SEQUENCE [LARGE SCALE GENOMIC DNA]</scope>
    <source>
        <tissue evidence="2">Whole</tissue>
    </source>
</reference>
<keyword evidence="1" id="KW-1133">Transmembrane helix</keyword>
<keyword evidence="1" id="KW-0472">Membrane</keyword>
<sequence length="165" mass="19477">MVGLWYVETPREQLFLRIAFGYAVWAIIFAILVEGVDLYHCIGDFYAVTSNLCTTLLLVMILVKLGSFMFYRDMIMDLIHYAEKNFWNVTYNEVGTRILKEYDKLGMAMVYTFTLIVYVATFNYVFAPFFGIVTVFAYVTFWRTLSFKFSRKAMLYSKGDFFYFL</sequence>
<feature type="transmembrane region" description="Helical" evidence="1">
    <location>
        <begin position="14"/>
        <end position="33"/>
    </location>
</feature>
<evidence type="ECO:0000313" key="3">
    <source>
        <dbReference type="Proteomes" id="UP000036403"/>
    </source>
</evidence>
<name>A0A0J7L4S1_LASNI</name>
<organism evidence="2 3">
    <name type="scientific">Lasius niger</name>
    <name type="common">Black garden ant</name>
    <dbReference type="NCBI Taxonomy" id="67767"/>
    <lineage>
        <taxon>Eukaryota</taxon>
        <taxon>Metazoa</taxon>
        <taxon>Ecdysozoa</taxon>
        <taxon>Arthropoda</taxon>
        <taxon>Hexapoda</taxon>
        <taxon>Insecta</taxon>
        <taxon>Pterygota</taxon>
        <taxon>Neoptera</taxon>
        <taxon>Endopterygota</taxon>
        <taxon>Hymenoptera</taxon>
        <taxon>Apocrita</taxon>
        <taxon>Aculeata</taxon>
        <taxon>Formicoidea</taxon>
        <taxon>Formicidae</taxon>
        <taxon>Formicinae</taxon>
        <taxon>Lasius</taxon>
        <taxon>Lasius</taxon>
    </lineage>
</organism>
<evidence type="ECO:0000313" key="2">
    <source>
        <dbReference type="EMBL" id="KMQ97937.1"/>
    </source>
</evidence>
<dbReference type="STRING" id="67767.A0A0J7L4S1"/>
<protein>
    <submittedName>
        <fullName evidence="2">Odorant receptor 13a</fullName>
    </submittedName>
</protein>
<keyword evidence="1" id="KW-0812">Transmembrane</keyword>
<feature type="transmembrane region" description="Helical" evidence="1">
    <location>
        <begin position="45"/>
        <end position="71"/>
    </location>
</feature>
<proteinExistence type="predicted"/>